<accession>A0AAD6U7F9</accession>
<comment type="caution">
    <text evidence="3">The sequence shown here is derived from an EMBL/GenBank/DDBJ whole genome shotgun (WGS) entry which is preliminary data.</text>
</comment>
<evidence type="ECO:0000313" key="4">
    <source>
        <dbReference type="Proteomes" id="UP001222325"/>
    </source>
</evidence>
<feature type="compositionally biased region" description="Low complexity" evidence="1">
    <location>
        <begin position="65"/>
        <end position="92"/>
    </location>
</feature>
<protein>
    <submittedName>
        <fullName evidence="3">Uncharacterized protein</fullName>
    </submittedName>
</protein>
<keyword evidence="2" id="KW-0472">Membrane</keyword>
<feature type="transmembrane region" description="Helical" evidence="2">
    <location>
        <begin position="180"/>
        <end position="198"/>
    </location>
</feature>
<feature type="region of interest" description="Disordered" evidence="1">
    <location>
        <begin position="24"/>
        <end position="93"/>
    </location>
</feature>
<proteinExistence type="predicted"/>
<dbReference type="Proteomes" id="UP001222325">
    <property type="component" value="Unassembled WGS sequence"/>
</dbReference>
<evidence type="ECO:0000313" key="3">
    <source>
        <dbReference type="EMBL" id="KAJ7093947.1"/>
    </source>
</evidence>
<keyword evidence="4" id="KW-1185">Reference proteome</keyword>
<name>A0AAD6U7F9_9AGAR</name>
<gene>
    <name evidence="3" type="ORF">B0H15DRAFT_929434</name>
</gene>
<reference evidence="3" key="1">
    <citation type="submission" date="2023-03" db="EMBL/GenBank/DDBJ databases">
        <title>Massive genome expansion in bonnet fungi (Mycena s.s.) driven by repeated elements and novel gene families across ecological guilds.</title>
        <authorList>
            <consortium name="Lawrence Berkeley National Laboratory"/>
            <person name="Harder C.B."/>
            <person name="Miyauchi S."/>
            <person name="Viragh M."/>
            <person name="Kuo A."/>
            <person name="Thoen E."/>
            <person name="Andreopoulos B."/>
            <person name="Lu D."/>
            <person name="Skrede I."/>
            <person name="Drula E."/>
            <person name="Henrissat B."/>
            <person name="Morin E."/>
            <person name="Kohler A."/>
            <person name="Barry K."/>
            <person name="LaButti K."/>
            <person name="Morin E."/>
            <person name="Salamov A."/>
            <person name="Lipzen A."/>
            <person name="Mereny Z."/>
            <person name="Hegedus B."/>
            <person name="Baldrian P."/>
            <person name="Stursova M."/>
            <person name="Weitz H."/>
            <person name="Taylor A."/>
            <person name="Grigoriev I.V."/>
            <person name="Nagy L.G."/>
            <person name="Martin F."/>
            <person name="Kauserud H."/>
        </authorList>
    </citation>
    <scope>NUCLEOTIDE SEQUENCE</scope>
    <source>
        <strain evidence="3">CBHHK173m</strain>
    </source>
</reference>
<evidence type="ECO:0000256" key="1">
    <source>
        <dbReference type="SAM" id="MobiDB-lite"/>
    </source>
</evidence>
<evidence type="ECO:0000256" key="2">
    <source>
        <dbReference type="SAM" id="Phobius"/>
    </source>
</evidence>
<sequence length="205" mass="21781">MSRCLSAPDSALLSLYKPALSVVHSPAQRTHPSSPHIPPLSPRRRRSTRHPTHPSTGQLAPTMLAPPASASAPAAAPRPADAAKGRRPAAAPFFMPEDDAADAFYRKRGADPETGCLVPPDADADAAVPDLTSLQTGGGGGVYAAYRRWFARGARGVRLPEKGEEEPPARGTPLERRVQAGSWTAMVLLLILTAYFLMRETSSLT</sequence>
<feature type="compositionally biased region" description="Basic residues" evidence="1">
    <location>
        <begin position="42"/>
        <end position="52"/>
    </location>
</feature>
<dbReference type="EMBL" id="JARJCN010000015">
    <property type="protein sequence ID" value="KAJ7093947.1"/>
    <property type="molecule type" value="Genomic_DNA"/>
</dbReference>
<keyword evidence="2" id="KW-0812">Transmembrane</keyword>
<dbReference type="AlphaFoldDB" id="A0AAD6U7F9"/>
<keyword evidence="2" id="KW-1133">Transmembrane helix</keyword>
<organism evidence="3 4">
    <name type="scientific">Mycena belliarum</name>
    <dbReference type="NCBI Taxonomy" id="1033014"/>
    <lineage>
        <taxon>Eukaryota</taxon>
        <taxon>Fungi</taxon>
        <taxon>Dikarya</taxon>
        <taxon>Basidiomycota</taxon>
        <taxon>Agaricomycotina</taxon>
        <taxon>Agaricomycetes</taxon>
        <taxon>Agaricomycetidae</taxon>
        <taxon>Agaricales</taxon>
        <taxon>Marasmiineae</taxon>
        <taxon>Mycenaceae</taxon>
        <taxon>Mycena</taxon>
    </lineage>
</organism>